<proteinExistence type="predicted"/>
<dbReference type="PANTHER" id="PTHR42940">
    <property type="entry name" value="ALCOHOL DEHYDROGENASE 1-RELATED"/>
    <property type="match status" value="1"/>
</dbReference>
<evidence type="ECO:0000313" key="6">
    <source>
        <dbReference type="EMBL" id="KAF2445272.1"/>
    </source>
</evidence>
<evidence type="ECO:0000256" key="3">
    <source>
        <dbReference type="ARBA" id="ARBA00022833"/>
    </source>
</evidence>
<dbReference type="InterPro" id="IPR013154">
    <property type="entry name" value="ADH-like_N"/>
</dbReference>
<sequence length="267" mass="29306">MSHSNGGFLESDGHDYMNHGMLNLMDEVNTVAVQEVLAARPLDMGFMGDAPAVGDFDMQFLPFMNIQCAVVHVYILNYLVDVQEESCVQLRFPLSDNVVAGRRAGPRLGFTDISYFFSLRTAYRPTKLNLVFYPLNSQSQALTPKTTSLPKTYKHAIFKEQGQPLVIEEVPLQQPGRGEILVKVKACGVCFSHIFAQINVMGGGLHDNPMVPGHEIVGKVAAVGEGVKQWSEGFFHICDNQAINGETRAGGYAEYVLLRSEAAIAGH</sequence>
<reference evidence="6" key="1">
    <citation type="journal article" date="2020" name="Stud. Mycol.">
        <title>101 Dothideomycetes genomes: a test case for predicting lifestyles and emergence of pathogens.</title>
        <authorList>
            <person name="Haridas S."/>
            <person name="Albert R."/>
            <person name="Binder M."/>
            <person name="Bloem J."/>
            <person name="Labutti K."/>
            <person name="Salamov A."/>
            <person name="Andreopoulos B."/>
            <person name="Baker S."/>
            <person name="Barry K."/>
            <person name="Bills G."/>
            <person name="Bluhm B."/>
            <person name="Cannon C."/>
            <person name="Castanera R."/>
            <person name="Culley D."/>
            <person name="Daum C."/>
            <person name="Ezra D."/>
            <person name="Gonzalez J."/>
            <person name="Henrissat B."/>
            <person name="Kuo A."/>
            <person name="Liang C."/>
            <person name="Lipzen A."/>
            <person name="Lutzoni F."/>
            <person name="Magnuson J."/>
            <person name="Mondo S."/>
            <person name="Nolan M."/>
            <person name="Ohm R."/>
            <person name="Pangilinan J."/>
            <person name="Park H.-J."/>
            <person name="Ramirez L."/>
            <person name="Alfaro M."/>
            <person name="Sun H."/>
            <person name="Tritt A."/>
            <person name="Yoshinaga Y."/>
            <person name="Zwiers L.-H."/>
            <person name="Turgeon B."/>
            <person name="Goodwin S."/>
            <person name="Spatafora J."/>
            <person name="Crous P."/>
            <person name="Grigoriev I."/>
        </authorList>
    </citation>
    <scope>NUCLEOTIDE SEQUENCE</scope>
    <source>
        <strain evidence="6">CBS 690.94</strain>
    </source>
</reference>
<dbReference type="InterPro" id="IPR002328">
    <property type="entry name" value="ADH_Zn_CS"/>
</dbReference>
<evidence type="ECO:0000256" key="1">
    <source>
        <dbReference type="ARBA" id="ARBA00001947"/>
    </source>
</evidence>
<dbReference type="OrthoDB" id="1560166at2759"/>
<evidence type="ECO:0000313" key="7">
    <source>
        <dbReference type="Proteomes" id="UP000799764"/>
    </source>
</evidence>
<organism evidence="6 7">
    <name type="scientific">Karstenula rhodostoma CBS 690.94</name>
    <dbReference type="NCBI Taxonomy" id="1392251"/>
    <lineage>
        <taxon>Eukaryota</taxon>
        <taxon>Fungi</taxon>
        <taxon>Dikarya</taxon>
        <taxon>Ascomycota</taxon>
        <taxon>Pezizomycotina</taxon>
        <taxon>Dothideomycetes</taxon>
        <taxon>Pleosporomycetidae</taxon>
        <taxon>Pleosporales</taxon>
        <taxon>Massarineae</taxon>
        <taxon>Didymosphaeriaceae</taxon>
        <taxon>Karstenula</taxon>
    </lineage>
</organism>
<dbReference type="InterPro" id="IPR011032">
    <property type="entry name" value="GroES-like_sf"/>
</dbReference>
<comment type="caution">
    <text evidence="6">The sequence shown here is derived from an EMBL/GenBank/DDBJ whole genome shotgun (WGS) entry which is preliminary data.</text>
</comment>
<name>A0A9P4PJV0_9PLEO</name>
<gene>
    <name evidence="6" type="ORF">P171DRAFT_521288</name>
</gene>
<accession>A0A9P4PJV0</accession>
<dbReference type="PROSITE" id="PS00059">
    <property type="entry name" value="ADH_ZINC"/>
    <property type="match status" value="1"/>
</dbReference>
<comment type="cofactor">
    <cofactor evidence="1">
        <name>Zn(2+)</name>
        <dbReference type="ChEBI" id="CHEBI:29105"/>
    </cofactor>
</comment>
<dbReference type="EMBL" id="MU001500">
    <property type="protein sequence ID" value="KAF2445272.1"/>
    <property type="molecule type" value="Genomic_DNA"/>
</dbReference>
<evidence type="ECO:0000259" key="5">
    <source>
        <dbReference type="Pfam" id="PF08240"/>
    </source>
</evidence>
<keyword evidence="3" id="KW-0862">Zinc</keyword>
<dbReference type="GO" id="GO:0005737">
    <property type="term" value="C:cytoplasm"/>
    <property type="evidence" value="ECO:0007669"/>
    <property type="project" value="TreeGrafter"/>
</dbReference>
<dbReference type="Pfam" id="PF08240">
    <property type="entry name" value="ADH_N"/>
    <property type="match status" value="1"/>
</dbReference>
<keyword evidence="7" id="KW-1185">Reference proteome</keyword>
<keyword evidence="2" id="KW-0479">Metal-binding</keyword>
<dbReference type="SUPFAM" id="SSF50129">
    <property type="entry name" value="GroES-like"/>
    <property type="match status" value="1"/>
</dbReference>
<dbReference type="GO" id="GO:0004022">
    <property type="term" value="F:alcohol dehydrogenase (NAD+) activity"/>
    <property type="evidence" value="ECO:0007669"/>
    <property type="project" value="TreeGrafter"/>
</dbReference>
<dbReference type="Gene3D" id="3.90.180.10">
    <property type="entry name" value="Medium-chain alcohol dehydrogenases, catalytic domain"/>
    <property type="match status" value="1"/>
</dbReference>
<feature type="domain" description="Alcohol dehydrogenase-like N-terminal" evidence="5">
    <location>
        <begin position="176"/>
        <end position="262"/>
    </location>
</feature>
<keyword evidence="4" id="KW-0560">Oxidoreductase</keyword>
<dbReference type="GO" id="GO:0008270">
    <property type="term" value="F:zinc ion binding"/>
    <property type="evidence" value="ECO:0007669"/>
    <property type="project" value="InterPro"/>
</dbReference>
<protein>
    <submittedName>
        <fullName evidence="6">GroES-like protein</fullName>
    </submittedName>
</protein>
<dbReference type="Proteomes" id="UP000799764">
    <property type="component" value="Unassembled WGS sequence"/>
</dbReference>
<evidence type="ECO:0000256" key="4">
    <source>
        <dbReference type="ARBA" id="ARBA00023002"/>
    </source>
</evidence>
<dbReference type="PANTHER" id="PTHR42940:SF7">
    <property type="entry name" value="ALCOHOL DEHYDROGENASE-LIKE N-TERMINAL DOMAIN-CONTAINING PROTEIN"/>
    <property type="match status" value="1"/>
</dbReference>
<dbReference type="AlphaFoldDB" id="A0A9P4PJV0"/>
<evidence type="ECO:0000256" key="2">
    <source>
        <dbReference type="ARBA" id="ARBA00022723"/>
    </source>
</evidence>